<dbReference type="EMBL" id="SAUN01000001">
    <property type="protein sequence ID" value="RVX40542.1"/>
    <property type="molecule type" value="Genomic_DNA"/>
</dbReference>
<reference evidence="3 4" key="1">
    <citation type="submission" date="2019-01" db="EMBL/GenBank/DDBJ databases">
        <title>Sequencing the genomes of 1000 actinobacteria strains.</title>
        <authorList>
            <person name="Klenk H.-P."/>
        </authorList>
    </citation>
    <scope>NUCLEOTIDE SEQUENCE [LARGE SCALE GENOMIC DNA]</scope>
    <source>
        <strain evidence="3 4">DSM 43925</strain>
    </source>
</reference>
<evidence type="ECO:0000313" key="4">
    <source>
        <dbReference type="Proteomes" id="UP000284824"/>
    </source>
</evidence>
<dbReference type="OrthoDB" id="4538973at2"/>
<keyword evidence="4" id="KW-1185">Reference proteome</keyword>
<protein>
    <recommendedName>
        <fullName evidence="5">Serine/threonine protein kinase</fullName>
    </recommendedName>
</protein>
<organism evidence="3 4">
    <name type="scientific">Nonomuraea polychroma</name>
    <dbReference type="NCBI Taxonomy" id="46176"/>
    <lineage>
        <taxon>Bacteria</taxon>
        <taxon>Bacillati</taxon>
        <taxon>Actinomycetota</taxon>
        <taxon>Actinomycetes</taxon>
        <taxon>Streptosporangiales</taxon>
        <taxon>Streptosporangiaceae</taxon>
        <taxon>Nonomuraea</taxon>
    </lineage>
</organism>
<keyword evidence="2" id="KW-0732">Signal</keyword>
<sequence length="243" mass="24409">MSRSGPILTLLAGMVTTAALASLSLAELPPPPSGGTTSASVRDPAAEAQDPAPTPTGSASEEDPAAEPRDPAPTPTGSASAAAPAAAVVRADYATRVRGSRGLLAISVRGGKAIAYFCDGRTEAWFQGTATGGILTLDGFGGAGVSAELADGRAIGELSIGDQRWDFTAPTVRRPSGLYRATAQVRGAKLVAGWIYLPDGSRVGAVTLDGALIAAEIPEPGQATVIKGAVITPEDVDAFMGEL</sequence>
<comment type="caution">
    <text evidence="3">The sequence shown here is derived from an EMBL/GenBank/DDBJ whole genome shotgun (WGS) entry which is preliminary data.</text>
</comment>
<dbReference type="Proteomes" id="UP000284824">
    <property type="component" value="Unassembled WGS sequence"/>
</dbReference>
<gene>
    <name evidence="3" type="ORF">EDD27_2953</name>
</gene>
<dbReference type="RefSeq" id="WP_127932901.1">
    <property type="nucleotide sequence ID" value="NZ_SAUN01000001.1"/>
</dbReference>
<dbReference type="AlphaFoldDB" id="A0A438M471"/>
<evidence type="ECO:0000256" key="1">
    <source>
        <dbReference type="SAM" id="MobiDB-lite"/>
    </source>
</evidence>
<feature type="signal peptide" evidence="2">
    <location>
        <begin position="1"/>
        <end position="21"/>
    </location>
</feature>
<proteinExistence type="predicted"/>
<evidence type="ECO:0008006" key="5">
    <source>
        <dbReference type="Google" id="ProtNLM"/>
    </source>
</evidence>
<evidence type="ECO:0000256" key="2">
    <source>
        <dbReference type="SAM" id="SignalP"/>
    </source>
</evidence>
<evidence type="ECO:0000313" key="3">
    <source>
        <dbReference type="EMBL" id="RVX40542.1"/>
    </source>
</evidence>
<accession>A0A438M471</accession>
<name>A0A438M471_9ACTN</name>
<feature type="chain" id="PRO_5019044406" description="Serine/threonine protein kinase" evidence="2">
    <location>
        <begin position="22"/>
        <end position="243"/>
    </location>
</feature>
<feature type="region of interest" description="Disordered" evidence="1">
    <location>
        <begin position="25"/>
        <end position="83"/>
    </location>
</feature>